<evidence type="ECO:0000256" key="2">
    <source>
        <dbReference type="ARBA" id="ARBA00007634"/>
    </source>
</evidence>
<comment type="similarity">
    <text evidence="2 8">Belongs to the bacterial ribosomal protein bS20 family.</text>
</comment>
<evidence type="ECO:0000256" key="7">
    <source>
        <dbReference type="ARBA" id="ARBA00035136"/>
    </source>
</evidence>
<evidence type="ECO:0000256" key="5">
    <source>
        <dbReference type="ARBA" id="ARBA00022980"/>
    </source>
</evidence>
<proteinExistence type="inferred from homology"/>
<evidence type="ECO:0000256" key="8">
    <source>
        <dbReference type="HAMAP-Rule" id="MF_00500"/>
    </source>
</evidence>
<reference evidence="9 10" key="1">
    <citation type="submission" date="2016-11" db="EMBL/GenBank/DDBJ databases">
        <authorList>
            <person name="Jaros S."/>
            <person name="Januszkiewicz K."/>
            <person name="Wedrychowicz H."/>
        </authorList>
    </citation>
    <scope>NUCLEOTIDE SEQUENCE [LARGE SCALE GENOMIC DNA]</scope>
    <source>
        <strain evidence="9 10">DSM 14828</strain>
    </source>
</reference>
<dbReference type="Gene3D" id="1.20.58.110">
    <property type="entry name" value="Ribosomal protein S20"/>
    <property type="match status" value="1"/>
</dbReference>
<dbReference type="NCBIfam" id="TIGR00029">
    <property type="entry name" value="S20"/>
    <property type="match status" value="1"/>
</dbReference>
<dbReference type="Pfam" id="PF01649">
    <property type="entry name" value="Ribosomal_S20p"/>
    <property type="match status" value="1"/>
</dbReference>
<dbReference type="EMBL" id="FQTU01000009">
    <property type="protein sequence ID" value="SHE90882.1"/>
    <property type="molecule type" value="Genomic_DNA"/>
</dbReference>
<evidence type="ECO:0000256" key="3">
    <source>
        <dbReference type="ARBA" id="ARBA00022730"/>
    </source>
</evidence>
<evidence type="ECO:0000256" key="1">
    <source>
        <dbReference type="ARBA" id="ARBA00003134"/>
    </source>
</evidence>
<gene>
    <name evidence="8" type="primary">rpsT</name>
    <name evidence="9" type="ORF">SAMN02746064_01463</name>
</gene>
<evidence type="ECO:0000256" key="6">
    <source>
        <dbReference type="ARBA" id="ARBA00023274"/>
    </source>
</evidence>
<dbReference type="FunFam" id="1.20.58.110:FF:000001">
    <property type="entry name" value="30S ribosomal protein S20"/>
    <property type="match status" value="1"/>
</dbReference>
<keyword evidence="10" id="KW-1185">Reference proteome</keyword>
<keyword evidence="6 8" id="KW-0687">Ribonucleoprotein</keyword>
<name>A0A1M4XCF2_9FIRM</name>
<dbReference type="Proteomes" id="UP000184251">
    <property type="component" value="Unassembled WGS sequence"/>
</dbReference>
<dbReference type="OrthoDB" id="9808392at2"/>
<dbReference type="PANTHER" id="PTHR33398">
    <property type="entry name" value="30S RIBOSOMAL PROTEIN S20"/>
    <property type="match status" value="1"/>
</dbReference>
<dbReference type="InterPro" id="IPR002583">
    <property type="entry name" value="Ribosomal_bS20"/>
</dbReference>
<sequence length="86" mass="9448">MANIKSAMKRAQIAELRTVRNRSVKTGIKTSIKKFEVALDSRDPETALAAFKVAVQRLDKGVAKGVLHRNSAARKKSSLARKLNAM</sequence>
<accession>A0A1M4XCF2</accession>
<dbReference type="GO" id="GO:0070181">
    <property type="term" value="F:small ribosomal subunit rRNA binding"/>
    <property type="evidence" value="ECO:0007669"/>
    <property type="project" value="TreeGrafter"/>
</dbReference>
<evidence type="ECO:0000313" key="9">
    <source>
        <dbReference type="EMBL" id="SHE90882.1"/>
    </source>
</evidence>
<dbReference type="STRING" id="1120975.SAMN02746064_01463"/>
<dbReference type="GO" id="GO:0005829">
    <property type="term" value="C:cytosol"/>
    <property type="evidence" value="ECO:0007669"/>
    <property type="project" value="TreeGrafter"/>
</dbReference>
<protein>
    <recommendedName>
        <fullName evidence="7 8">Small ribosomal subunit protein bS20</fullName>
    </recommendedName>
</protein>
<dbReference type="GO" id="GO:0015935">
    <property type="term" value="C:small ribosomal subunit"/>
    <property type="evidence" value="ECO:0007669"/>
    <property type="project" value="TreeGrafter"/>
</dbReference>
<dbReference type="GO" id="GO:0003735">
    <property type="term" value="F:structural constituent of ribosome"/>
    <property type="evidence" value="ECO:0007669"/>
    <property type="project" value="InterPro"/>
</dbReference>
<evidence type="ECO:0000256" key="4">
    <source>
        <dbReference type="ARBA" id="ARBA00022884"/>
    </source>
</evidence>
<dbReference type="PANTHER" id="PTHR33398:SF1">
    <property type="entry name" value="SMALL RIBOSOMAL SUBUNIT PROTEIN BS20C"/>
    <property type="match status" value="1"/>
</dbReference>
<dbReference type="GO" id="GO:0006412">
    <property type="term" value="P:translation"/>
    <property type="evidence" value="ECO:0007669"/>
    <property type="project" value="UniProtKB-UniRule"/>
</dbReference>
<keyword evidence="4 8" id="KW-0694">RNA-binding</keyword>
<dbReference type="AlphaFoldDB" id="A0A1M4XCF2"/>
<dbReference type="RefSeq" id="WP_073270629.1">
    <property type="nucleotide sequence ID" value="NZ_FQTU01000009.1"/>
</dbReference>
<dbReference type="SUPFAM" id="SSF46992">
    <property type="entry name" value="Ribosomal protein S20"/>
    <property type="match status" value="1"/>
</dbReference>
<keyword evidence="5 8" id="KW-0689">Ribosomal protein</keyword>
<organism evidence="9 10">
    <name type="scientific">Alkalibacter saccharofermentans DSM 14828</name>
    <dbReference type="NCBI Taxonomy" id="1120975"/>
    <lineage>
        <taxon>Bacteria</taxon>
        <taxon>Bacillati</taxon>
        <taxon>Bacillota</taxon>
        <taxon>Clostridia</taxon>
        <taxon>Eubacteriales</taxon>
        <taxon>Eubacteriaceae</taxon>
        <taxon>Alkalibacter</taxon>
    </lineage>
</organism>
<dbReference type="InterPro" id="IPR036510">
    <property type="entry name" value="Ribosomal_bS20_sf"/>
</dbReference>
<comment type="function">
    <text evidence="1 8">Binds directly to 16S ribosomal RNA.</text>
</comment>
<keyword evidence="3 8" id="KW-0699">rRNA-binding</keyword>
<evidence type="ECO:0000313" key="10">
    <source>
        <dbReference type="Proteomes" id="UP000184251"/>
    </source>
</evidence>
<dbReference type="HAMAP" id="MF_00500">
    <property type="entry name" value="Ribosomal_bS20"/>
    <property type="match status" value="1"/>
</dbReference>